<accession>A0ABD3L5H1</accession>
<evidence type="ECO:0000313" key="3">
    <source>
        <dbReference type="Proteomes" id="UP001634007"/>
    </source>
</evidence>
<feature type="compositionally biased region" description="Basic residues" evidence="1">
    <location>
        <begin position="139"/>
        <end position="155"/>
    </location>
</feature>
<organism evidence="2 3">
    <name type="scientific">Eucalyptus globulus</name>
    <name type="common">Tasmanian blue gum</name>
    <dbReference type="NCBI Taxonomy" id="34317"/>
    <lineage>
        <taxon>Eukaryota</taxon>
        <taxon>Viridiplantae</taxon>
        <taxon>Streptophyta</taxon>
        <taxon>Embryophyta</taxon>
        <taxon>Tracheophyta</taxon>
        <taxon>Spermatophyta</taxon>
        <taxon>Magnoliopsida</taxon>
        <taxon>eudicotyledons</taxon>
        <taxon>Gunneridae</taxon>
        <taxon>Pentapetalae</taxon>
        <taxon>rosids</taxon>
        <taxon>malvids</taxon>
        <taxon>Myrtales</taxon>
        <taxon>Myrtaceae</taxon>
        <taxon>Myrtoideae</taxon>
        <taxon>Eucalypteae</taxon>
        <taxon>Eucalyptus</taxon>
    </lineage>
</organism>
<proteinExistence type="predicted"/>
<evidence type="ECO:0000313" key="2">
    <source>
        <dbReference type="EMBL" id="KAL3745116.1"/>
    </source>
</evidence>
<dbReference type="EMBL" id="JBJKBG010000003">
    <property type="protein sequence ID" value="KAL3745116.1"/>
    <property type="molecule type" value="Genomic_DNA"/>
</dbReference>
<evidence type="ECO:0000256" key="1">
    <source>
        <dbReference type="SAM" id="MobiDB-lite"/>
    </source>
</evidence>
<reference evidence="2 3" key="1">
    <citation type="submission" date="2024-11" db="EMBL/GenBank/DDBJ databases">
        <title>Chromosome-level genome assembly of Eucalyptus globulus Labill. provides insights into its genome evolution.</title>
        <authorList>
            <person name="Li X."/>
        </authorList>
    </citation>
    <scope>NUCLEOTIDE SEQUENCE [LARGE SCALE GENOMIC DNA]</scope>
    <source>
        <strain evidence="2">CL2024</strain>
        <tissue evidence="2">Fresh tender leaves</tissue>
    </source>
</reference>
<dbReference type="AlphaFoldDB" id="A0ABD3L5H1"/>
<dbReference type="Proteomes" id="UP001634007">
    <property type="component" value="Unassembled WGS sequence"/>
</dbReference>
<name>A0ABD3L5H1_EUCGL</name>
<protein>
    <submittedName>
        <fullName evidence="2">Uncharacterized protein</fullName>
    </submittedName>
</protein>
<keyword evidence="3" id="KW-1185">Reference proteome</keyword>
<sequence length="155" mass="16493">MAWNEPFGEPAHRPGRPPGRPFYAPPHVRRDDDGYFGPGDAEPAWSRPRFGAFDPGPPAAAAGAGAGAGAVAAAAEIASLAAGRRYGGTRAPSEISARSTWLPSSATSRSSSRRATTTTAGPSTSPRTRTCRWRPAAPKSRRRRARSRRSTWGRR</sequence>
<feature type="compositionally biased region" description="Low complexity" evidence="1">
    <location>
        <begin position="51"/>
        <end position="67"/>
    </location>
</feature>
<feature type="region of interest" description="Disordered" evidence="1">
    <location>
        <begin position="1"/>
        <end position="67"/>
    </location>
</feature>
<feature type="region of interest" description="Disordered" evidence="1">
    <location>
        <begin position="86"/>
        <end position="155"/>
    </location>
</feature>
<feature type="compositionally biased region" description="Low complexity" evidence="1">
    <location>
        <begin position="103"/>
        <end position="138"/>
    </location>
</feature>
<comment type="caution">
    <text evidence="2">The sequence shown here is derived from an EMBL/GenBank/DDBJ whole genome shotgun (WGS) entry which is preliminary data.</text>
</comment>
<gene>
    <name evidence="2" type="ORF">ACJRO7_014254</name>
</gene>